<dbReference type="PANTHER" id="PTHR22617">
    <property type="entry name" value="CHEMOTAXIS SENSOR HISTIDINE KINASE-RELATED"/>
    <property type="match status" value="1"/>
</dbReference>
<feature type="domain" description="CheW-like" evidence="1">
    <location>
        <begin position="13"/>
        <end position="155"/>
    </location>
</feature>
<dbReference type="InterPro" id="IPR002545">
    <property type="entry name" value="CheW-lke_dom"/>
</dbReference>
<dbReference type="Pfam" id="PF01584">
    <property type="entry name" value="CheW"/>
    <property type="match status" value="2"/>
</dbReference>
<dbReference type="Gene3D" id="2.40.50.180">
    <property type="entry name" value="CheA-289, Domain 4"/>
    <property type="match status" value="2"/>
</dbReference>
<gene>
    <name evidence="2" type="ORF">FEF65_06250</name>
</gene>
<evidence type="ECO:0000313" key="2">
    <source>
        <dbReference type="EMBL" id="TLS67517.1"/>
    </source>
</evidence>
<dbReference type="InterPro" id="IPR036061">
    <property type="entry name" value="CheW-like_dom_sf"/>
</dbReference>
<dbReference type="PANTHER" id="PTHR22617:SF23">
    <property type="entry name" value="CHEMOTAXIS PROTEIN CHEW"/>
    <property type="match status" value="1"/>
</dbReference>
<dbReference type="GO" id="GO:0006935">
    <property type="term" value="P:chemotaxis"/>
    <property type="evidence" value="ECO:0007669"/>
    <property type="project" value="InterPro"/>
</dbReference>
<proteinExistence type="predicted"/>
<dbReference type="SMART" id="SM00260">
    <property type="entry name" value="CheW"/>
    <property type="match status" value="2"/>
</dbReference>
<comment type="caution">
    <text evidence="2">The sequence shown here is derived from an EMBL/GenBank/DDBJ whole genome shotgun (WGS) entry which is preliminary data.</text>
</comment>
<evidence type="ECO:0000313" key="3">
    <source>
        <dbReference type="Proteomes" id="UP000306585"/>
    </source>
</evidence>
<dbReference type="InterPro" id="IPR039315">
    <property type="entry name" value="CheW"/>
</dbReference>
<protein>
    <recommendedName>
        <fullName evidence="1">CheW-like domain-containing protein</fullName>
    </recommendedName>
</protein>
<evidence type="ECO:0000259" key="1">
    <source>
        <dbReference type="PROSITE" id="PS50851"/>
    </source>
</evidence>
<dbReference type="Proteomes" id="UP000306585">
    <property type="component" value="Unassembled WGS sequence"/>
</dbReference>
<dbReference type="EMBL" id="VBRY01000005">
    <property type="protein sequence ID" value="TLS67517.1"/>
    <property type="molecule type" value="Genomic_DNA"/>
</dbReference>
<dbReference type="PROSITE" id="PS50851">
    <property type="entry name" value="CHEW"/>
    <property type="match status" value="2"/>
</dbReference>
<name>A0A5R9GTB9_9PROT</name>
<reference evidence="2 3" key="1">
    <citation type="journal article" date="2019" name="Appl. Environ. Microbiol.">
        <title>Environmental Evidence and Genomic Insight of Iron-oxidizing Bacteria Preference Towards More Corrosion Resistant Stainless Steel at Higher Salinities.</title>
        <authorList>
            <person name="Garrison C.E."/>
            <person name="Price K.A."/>
            <person name="Field E.K."/>
        </authorList>
    </citation>
    <scope>NUCLEOTIDE SEQUENCE [LARGE SCALE GENOMIC DNA]</scope>
    <source>
        <strain evidence="2 3">P3</strain>
    </source>
</reference>
<dbReference type="GO" id="GO:0005829">
    <property type="term" value="C:cytosol"/>
    <property type="evidence" value="ECO:0007669"/>
    <property type="project" value="TreeGrafter"/>
</dbReference>
<dbReference type="Gene3D" id="2.30.30.40">
    <property type="entry name" value="SH3 Domains"/>
    <property type="match status" value="2"/>
</dbReference>
<dbReference type="AlphaFoldDB" id="A0A5R9GTB9"/>
<dbReference type="GO" id="GO:0007165">
    <property type="term" value="P:signal transduction"/>
    <property type="evidence" value="ECO:0007669"/>
    <property type="project" value="InterPro"/>
</dbReference>
<keyword evidence="3" id="KW-1185">Reference proteome</keyword>
<feature type="domain" description="CheW-like" evidence="1">
    <location>
        <begin position="208"/>
        <end position="342"/>
    </location>
</feature>
<dbReference type="SUPFAM" id="SSF50341">
    <property type="entry name" value="CheW-like"/>
    <property type="match status" value="2"/>
</dbReference>
<accession>A0A5R9GTB9</accession>
<organism evidence="2 3">
    <name type="scientific">Mariprofundus erugo</name>
    <dbReference type="NCBI Taxonomy" id="2528639"/>
    <lineage>
        <taxon>Bacteria</taxon>
        <taxon>Pseudomonadati</taxon>
        <taxon>Pseudomonadota</taxon>
        <taxon>Candidatius Mariprofundia</taxon>
        <taxon>Mariprofundales</taxon>
        <taxon>Mariprofundaceae</taxon>
        <taxon>Mariprofundus</taxon>
    </lineage>
</organism>
<sequence>MMNAYTDKSAGGGLSCLLFTLNGLDFAVDVATVREIVWLPKLTPVEEVPHYVVGVLNLRGVIAPVIDLNLRFGRVSTGYRVEHQVIVLEYASHLVGIIVDDVSDVVDIPAADIADTPMAEQKKRHPSSYICAEIKLAERIVMLLSATAVCALELDHDVIADADEGMAEVPLSPHRRFCPAATDEEMEVFRGRARELMVSPAGENGVNEKMVAVISIGKELFGIELDLIREFTEIGHVVPIPCVPRHIVGDMNLKGEILTLVDIRGLIGVPDRSGVRAEKLIVVAMDGQIIGILIDEVRDLIRISGDLAGHAGNDNYLKCTIAYDSQMLGILDLEQVIRAPELVVDEMV</sequence>